<evidence type="ECO:0000313" key="1">
    <source>
        <dbReference type="EMBL" id="CAB4825669.1"/>
    </source>
</evidence>
<protein>
    <submittedName>
        <fullName evidence="1">Unannotated protein</fullName>
    </submittedName>
</protein>
<accession>A0A6J6ZZC8</accession>
<reference evidence="1" key="1">
    <citation type="submission" date="2020-05" db="EMBL/GenBank/DDBJ databases">
        <authorList>
            <person name="Chiriac C."/>
            <person name="Salcher M."/>
            <person name="Ghai R."/>
            <person name="Kavagutti S V."/>
        </authorList>
    </citation>
    <scope>NUCLEOTIDE SEQUENCE</scope>
</reference>
<dbReference type="EMBL" id="CAFABK010000014">
    <property type="protein sequence ID" value="CAB4825669.1"/>
    <property type="molecule type" value="Genomic_DNA"/>
</dbReference>
<name>A0A6J6ZZC8_9ZZZZ</name>
<gene>
    <name evidence="1" type="ORF">UFOPK3204_00469</name>
</gene>
<sequence length="279" mass="28935">MQIEVPQIYRGITSNLIATTYPTTLQGSVAFTINGSPLSASITVNSGKATFPFVTQSLGWQDIGVSFSQLNNPNVFGVAHMWVNVLPSKGPAIIYFAPPRTALAYGQSQIFEITSPSGAISSFTAAGGCIASGLTITAISGSGECILSANAPYGQGYEGAIANTSLKLVLGTQTAKILSRSEQQGSGRNIDLITGDNRTNAGMGINWKVIKGDANCSTASGAHFARARILGPCTIQGTAHGVAGVWAPYVVTQVLDTPARAVSGRQVAQYQKSLLPPPS</sequence>
<dbReference type="AlphaFoldDB" id="A0A6J6ZZC8"/>
<organism evidence="1">
    <name type="scientific">freshwater metagenome</name>
    <dbReference type="NCBI Taxonomy" id="449393"/>
    <lineage>
        <taxon>unclassified sequences</taxon>
        <taxon>metagenomes</taxon>
        <taxon>ecological metagenomes</taxon>
    </lineage>
</organism>
<proteinExistence type="predicted"/>